<dbReference type="PROSITE" id="PS50929">
    <property type="entry name" value="ABC_TM1F"/>
    <property type="match status" value="1"/>
</dbReference>
<dbReference type="Pfam" id="PF00027">
    <property type="entry name" value="cNMP_binding"/>
    <property type="match status" value="1"/>
</dbReference>
<feature type="domain" description="ABC transmembrane type-1" evidence="7">
    <location>
        <begin position="52"/>
        <end position="312"/>
    </location>
</feature>
<evidence type="ECO:0000256" key="3">
    <source>
        <dbReference type="ARBA" id="ARBA00022989"/>
    </source>
</evidence>
<accession>A0ABW5U2P1</accession>
<keyword evidence="3 5" id="KW-1133">Transmembrane helix</keyword>
<gene>
    <name evidence="8" type="ORF">ACFSUD_08690</name>
</gene>
<dbReference type="Gene3D" id="3.40.50.300">
    <property type="entry name" value="P-loop containing nucleotide triphosphate hydrolases"/>
    <property type="match status" value="2"/>
</dbReference>
<dbReference type="SUPFAM" id="SSF51206">
    <property type="entry name" value="cAMP-binding domain-like"/>
    <property type="match status" value="1"/>
</dbReference>
<dbReference type="Gene3D" id="1.20.1560.10">
    <property type="entry name" value="ABC transporter type 1, transmembrane domain"/>
    <property type="match status" value="1"/>
</dbReference>
<evidence type="ECO:0000259" key="6">
    <source>
        <dbReference type="PROSITE" id="PS50042"/>
    </source>
</evidence>
<dbReference type="PANTHER" id="PTHR43394">
    <property type="entry name" value="ATP-DEPENDENT PERMEASE MDL1, MITOCHONDRIAL"/>
    <property type="match status" value="1"/>
</dbReference>
<feature type="domain" description="Cyclic nucleotide-binding" evidence="6">
    <location>
        <begin position="897"/>
        <end position="1000"/>
    </location>
</feature>
<dbReference type="InterPro" id="IPR036640">
    <property type="entry name" value="ABC1_TM_sf"/>
</dbReference>
<dbReference type="InterPro" id="IPR039421">
    <property type="entry name" value="Type_1_exporter"/>
</dbReference>
<dbReference type="SMART" id="SM00100">
    <property type="entry name" value="cNMP"/>
    <property type="match status" value="1"/>
</dbReference>
<feature type="transmembrane region" description="Helical" evidence="5">
    <location>
        <begin position="65"/>
        <end position="83"/>
    </location>
</feature>
<reference evidence="9" key="1">
    <citation type="journal article" date="2019" name="Int. J. Syst. Evol. Microbiol.">
        <title>The Global Catalogue of Microorganisms (GCM) 10K type strain sequencing project: providing services to taxonomists for standard genome sequencing and annotation.</title>
        <authorList>
            <consortium name="The Broad Institute Genomics Platform"/>
            <consortium name="The Broad Institute Genome Sequencing Center for Infectious Disease"/>
            <person name="Wu L."/>
            <person name="Ma J."/>
        </authorList>
    </citation>
    <scope>NUCLEOTIDE SEQUENCE [LARGE SCALE GENOMIC DNA]</scope>
    <source>
        <strain evidence="9">TISTR 2562</strain>
    </source>
</reference>
<dbReference type="InterPro" id="IPR014710">
    <property type="entry name" value="RmlC-like_jellyroll"/>
</dbReference>
<dbReference type="InterPro" id="IPR018490">
    <property type="entry name" value="cNMP-bd_dom_sf"/>
</dbReference>
<dbReference type="Proteomes" id="UP001597474">
    <property type="component" value="Unassembled WGS sequence"/>
</dbReference>
<dbReference type="CDD" id="cd00038">
    <property type="entry name" value="CAP_ED"/>
    <property type="match status" value="1"/>
</dbReference>
<dbReference type="Pfam" id="PF00664">
    <property type="entry name" value="ABC_membrane"/>
    <property type="match status" value="1"/>
</dbReference>
<dbReference type="SUPFAM" id="SSF90123">
    <property type="entry name" value="ABC transporter transmembrane region"/>
    <property type="match status" value="1"/>
</dbReference>
<dbReference type="PANTHER" id="PTHR43394:SF1">
    <property type="entry name" value="ATP-BINDING CASSETTE SUB-FAMILY B MEMBER 10, MITOCHONDRIAL"/>
    <property type="match status" value="1"/>
</dbReference>
<evidence type="ECO:0000256" key="1">
    <source>
        <dbReference type="ARBA" id="ARBA00004651"/>
    </source>
</evidence>
<proteinExistence type="predicted"/>
<dbReference type="Gene3D" id="2.60.120.10">
    <property type="entry name" value="Jelly Rolls"/>
    <property type="match status" value="1"/>
</dbReference>
<dbReference type="PROSITE" id="PS50042">
    <property type="entry name" value="CNMP_BINDING_3"/>
    <property type="match status" value="1"/>
</dbReference>
<dbReference type="InterPro" id="IPR027417">
    <property type="entry name" value="P-loop_NTPase"/>
</dbReference>
<comment type="caution">
    <text evidence="8">The sequence shown here is derived from an EMBL/GenBank/DDBJ whole genome shotgun (WGS) entry which is preliminary data.</text>
</comment>
<organism evidence="8 9">
    <name type="scientific">Sulfitobacter aestuarii</name>
    <dbReference type="NCBI Taxonomy" id="2161676"/>
    <lineage>
        <taxon>Bacteria</taxon>
        <taxon>Pseudomonadati</taxon>
        <taxon>Pseudomonadota</taxon>
        <taxon>Alphaproteobacteria</taxon>
        <taxon>Rhodobacterales</taxon>
        <taxon>Roseobacteraceae</taxon>
        <taxon>Sulfitobacter</taxon>
    </lineage>
</organism>
<evidence type="ECO:0000259" key="7">
    <source>
        <dbReference type="PROSITE" id="PS50929"/>
    </source>
</evidence>
<evidence type="ECO:0000256" key="2">
    <source>
        <dbReference type="ARBA" id="ARBA00022692"/>
    </source>
</evidence>
<evidence type="ECO:0000313" key="8">
    <source>
        <dbReference type="EMBL" id="MFD2739643.1"/>
    </source>
</evidence>
<keyword evidence="2 5" id="KW-0812">Transmembrane</keyword>
<protein>
    <submittedName>
        <fullName evidence="8">ABC transporter transmembrane domain-containing protein</fullName>
    </submittedName>
</protein>
<dbReference type="RefSeq" id="WP_386373460.1">
    <property type="nucleotide sequence ID" value="NZ_JBHUMP010000006.1"/>
</dbReference>
<keyword evidence="9" id="KW-1185">Reference proteome</keyword>
<name>A0ABW5U2P1_9RHOB</name>
<keyword evidence="4 5" id="KW-0472">Membrane</keyword>
<dbReference type="EMBL" id="JBHUMP010000006">
    <property type="protein sequence ID" value="MFD2739643.1"/>
    <property type="molecule type" value="Genomic_DNA"/>
</dbReference>
<sequence length="1050" mass="117891">MEPSLFSFIWKYSRREQLVLLGFTILTFPFLYATLELPKRIINDAIGAQHSVIDLFGVRITQVQLLMLLCFAYLAAVLVHGLLKMRLNTMKGVLAERLLRRFRFQLIARMMRFPRSYFENTSQGELVSMVTSEAEPMGGLMGDAVAQPAFQAGQMLIIVLFLFLQSPWFGLAGVALIPLQAWLIPLLQRQINLLNKERIKEVRHFAAEIGETAAGITDLRSNGGWRLRLAGFTDRLGRLFDIRFRIYQKKFFMKFLNNFITQLTPFFFYAVGGYLAIVGQITVGALVAALAAYKDLSSPWKELLTYYNQTQDMSLRWDVVTERFGPHNMIDERLFEGAPEEIPELKGDLVLSNVSLRNGDGDMVLEDLNLRIPAGAQVAIEVANQSERRALAEMLTRELLPSRGRIEIAGHDLSRLHQAVVAARIGYAHDKPYLFQGSVGENLLMPLRMRPRNSVGEMQASTALTLIGRGNGTAVEDRLRLEADRSGNSLDRVEPDWLDPGLAGLESREEVEEWWYKLSETLGLTETMFRNMLNARMDPEAHPELARQIVSLRGEVWEGLKKAGLAKAIHRLDPEKFNPGIPLGGNLIFATPLRDISQEGLAAERHFLGMIAEVGLAEEGIAISQTLVETLHQTFGRDGTDHPLFTALGIEEELYERLVDIAARRREKGDAALSEDEFALLLTVPFALTAEQIGPAFPESFKQEILHVRKTHGATLRERAKSMFIPVTPENYLPRFSLLENLIYGRVSAIAGLQGDLIVDLVAEILESHGLWRKIAVNVFDVPTNIGGTNLSSMFQERLAFNRAAIKRPDILVFNKPLSSHSNAALTQLRHRLGELLPRTTQIHLDDRFTDPGDFDLHVRISGGRIDGQEQLDRPTPEEDGSGDLRRKLRILSRNELFGNLDARNQRLLAFAAQWYEAEEGQRIFSINEPPDAAYLCLEGLAELTWRDPEGEGHHVADVRPGRLIGDLAVILDQPRQLDLTALEKTRFLRIGAEQLRAVIENDRGVLLSLLRTVAEHLTGAAELLRAARIDVPRQVDGPPAPPVDREPPR</sequence>
<feature type="transmembrane region" description="Helical" evidence="5">
    <location>
        <begin position="251"/>
        <end position="268"/>
    </location>
</feature>
<evidence type="ECO:0000256" key="5">
    <source>
        <dbReference type="SAM" id="Phobius"/>
    </source>
</evidence>
<dbReference type="SUPFAM" id="SSF52540">
    <property type="entry name" value="P-loop containing nucleoside triphosphate hydrolases"/>
    <property type="match status" value="2"/>
</dbReference>
<evidence type="ECO:0000313" key="9">
    <source>
        <dbReference type="Proteomes" id="UP001597474"/>
    </source>
</evidence>
<dbReference type="CDD" id="cd07346">
    <property type="entry name" value="ABC_6TM_exporters"/>
    <property type="match status" value="1"/>
</dbReference>
<feature type="transmembrane region" description="Helical" evidence="5">
    <location>
        <begin position="18"/>
        <end position="35"/>
    </location>
</feature>
<comment type="subcellular location">
    <subcellularLocation>
        <location evidence="1">Cell membrane</location>
        <topology evidence="1">Multi-pass membrane protein</topology>
    </subcellularLocation>
</comment>
<evidence type="ECO:0000256" key="4">
    <source>
        <dbReference type="ARBA" id="ARBA00023136"/>
    </source>
</evidence>
<dbReference type="InterPro" id="IPR011527">
    <property type="entry name" value="ABC1_TM_dom"/>
</dbReference>
<dbReference type="InterPro" id="IPR000595">
    <property type="entry name" value="cNMP-bd_dom"/>
</dbReference>